<dbReference type="Proteomes" id="UP001152759">
    <property type="component" value="Chromosome 4"/>
</dbReference>
<dbReference type="EMBL" id="OU963865">
    <property type="protein sequence ID" value="CAH0388239.1"/>
    <property type="molecule type" value="Genomic_DNA"/>
</dbReference>
<reference evidence="3" key="1">
    <citation type="submission" date="2021-12" db="EMBL/GenBank/DDBJ databases">
        <authorList>
            <person name="King R."/>
        </authorList>
    </citation>
    <scope>NUCLEOTIDE SEQUENCE</scope>
</reference>
<evidence type="ECO:0000313" key="3">
    <source>
        <dbReference type="EMBL" id="CAH0383211.1"/>
    </source>
</evidence>
<dbReference type="AlphaFoldDB" id="A0A9P0A330"/>
<evidence type="ECO:0000256" key="1">
    <source>
        <dbReference type="SAM" id="MobiDB-lite"/>
    </source>
</evidence>
<dbReference type="InterPro" id="IPR032071">
    <property type="entry name" value="DUF4806"/>
</dbReference>
<feature type="region of interest" description="Disordered" evidence="1">
    <location>
        <begin position="480"/>
        <end position="533"/>
    </location>
</feature>
<evidence type="ECO:0000259" key="2">
    <source>
        <dbReference type="Pfam" id="PF16064"/>
    </source>
</evidence>
<feature type="compositionally biased region" description="Polar residues" evidence="1">
    <location>
        <begin position="190"/>
        <end position="213"/>
    </location>
</feature>
<organism evidence="3 5">
    <name type="scientific">Bemisia tabaci</name>
    <name type="common">Sweetpotato whitefly</name>
    <name type="synonym">Aleurodes tabaci</name>
    <dbReference type="NCBI Taxonomy" id="7038"/>
    <lineage>
        <taxon>Eukaryota</taxon>
        <taxon>Metazoa</taxon>
        <taxon>Ecdysozoa</taxon>
        <taxon>Arthropoda</taxon>
        <taxon>Hexapoda</taxon>
        <taxon>Insecta</taxon>
        <taxon>Pterygota</taxon>
        <taxon>Neoptera</taxon>
        <taxon>Paraneoptera</taxon>
        <taxon>Hemiptera</taxon>
        <taxon>Sternorrhyncha</taxon>
        <taxon>Aleyrodoidea</taxon>
        <taxon>Aleyrodidae</taxon>
        <taxon>Aleyrodinae</taxon>
        <taxon>Bemisia</taxon>
    </lineage>
</organism>
<feature type="non-terminal residue" evidence="3">
    <location>
        <position position="1"/>
    </location>
</feature>
<protein>
    <recommendedName>
        <fullName evidence="2">DUF4806 domain-containing protein</fullName>
    </recommendedName>
</protein>
<feature type="compositionally biased region" description="Polar residues" evidence="1">
    <location>
        <begin position="236"/>
        <end position="255"/>
    </location>
</feature>
<feature type="domain" description="DUF4806" evidence="2">
    <location>
        <begin position="350"/>
        <end position="427"/>
    </location>
</feature>
<sequence length="533" mass="59297">GSTSRSSVKNCLWTLVKFHHGPEEELDIICSKWIMETTKEIEVEGKKIVLFDAKFPNATGKELEAMVKTCTDLAETGDFTIIQVEIIESDYDDYSSALADLVRVSKGKKLAKQSEDERSQNKRPRIRSEVVANAIKQAQLSSKSETPKSKVHQKQQEEVAKFTAFVNTLPIPPSKPLKGKSLSGKKFLTPSPSQTEAKGSSVKKSLTSPSNLSEVKDTSATEHPTSSAKVAATKDSPGTSIHKSSKNESAVSNSKSLKRAKEDRGQNLNCPHHKKYHKCSSQGEITNESLAAGLCQISCTQYEHRAEIKTILKNMRSEQNSSSSSAATKEKLPNQLMLHDVDFSVMEPLPMRSITAVKRMEEKLENPNFYVNLVSALSYNVSKKKHDTNTARNVLHTLVHDKITKKFTWAGQSKQGQEHKYPFGAMKLKSVVLDATMLLQKKVIKDSDISVSINQWFSQRTQAHKASAAPKPVQMKLLLQSESESESDEELPPPTSDDNERIEIMDSDEQDEDAEGEDRSNEDRDDDITDVNC</sequence>
<evidence type="ECO:0000313" key="4">
    <source>
        <dbReference type="EMBL" id="CAH0388239.1"/>
    </source>
</evidence>
<dbReference type="EMBL" id="OU963871">
    <property type="protein sequence ID" value="CAH0383211.1"/>
    <property type="molecule type" value="Genomic_DNA"/>
</dbReference>
<name>A0A9P0A330_BEMTA</name>
<dbReference type="Proteomes" id="UP001152759">
    <property type="component" value="Chromosome 10"/>
</dbReference>
<evidence type="ECO:0000313" key="5">
    <source>
        <dbReference type="Proteomes" id="UP001152759"/>
    </source>
</evidence>
<gene>
    <name evidence="3" type="ORF">BEMITA_LOCUS2675</name>
    <name evidence="4" type="ORF">BEMITA_LOCUS7164</name>
</gene>
<feature type="compositionally biased region" description="Acidic residues" evidence="1">
    <location>
        <begin position="505"/>
        <end position="516"/>
    </location>
</feature>
<accession>A0A9P0A330</accession>
<feature type="compositionally biased region" description="Acidic residues" evidence="1">
    <location>
        <begin position="523"/>
        <end position="533"/>
    </location>
</feature>
<dbReference type="Pfam" id="PF16064">
    <property type="entry name" value="DUF4806"/>
    <property type="match status" value="1"/>
</dbReference>
<keyword evidence="5" id="KW-1185">Reference proteome</keyword>
<feature type="region of interest" description="Disordered" evidence="1">
    <location>
        <begin position="173"/>
        <end position="277"/>
    </location>
</feature>
<proteinExistence type="predicted"/>